<protein>
    <recommendedName>
        <fullName evidence="6">Signal peptidase I</fullName>
        <ecNumber evidence="6">3.4.21.89</ecNumber>
    </recommendedName>
</protein>
<dbReference type="PROSITE" id="PS00501">
    <property type="entry name" value="SPASE_I_1"/>
    <property type="match status" value="1"/>
</dbReference>
<dbReference type="GO" id="GO:0005886">
    <property type="term" value="C:plasma membrane"/>
    <property type="evidence" value="ECO:0007669"/>
    <property type="project" value="UniProtKB-SubCell"/>
</dbReference>
<dbReference type="EC" id="3.4.21.89" evidence="6"/>
<dbReference type="InterPro" id="IPR019533">
    <property type="entry name" value="Peptidase_S26"/>
</dbReference>
<keyword evidence="6" id="KW-1133">Transmembrane helix</keyword>
<evidence type="ECO:0000259" key="7">
    <source>
        <dbReference type="Pfam" id="PF10502"/>
    </source>
</evidence>
<dbReference type="GO" id="GO:0009003">
    <property type="term" value="F:signal peptidase activity"/>
    <property type="evidence" value="ECO:0007669"/>
    <property type="project" value="UniProtKB-EC"/>
</dbReference>
<dbReference type="InterPro" id="IPR036286">
    <property type="entry name" value="LexA/Signal_pep-like_sf"/>
</dbReference>
<feature type="active site" evidence="5">
    <location>
        <position position="41"/>
    </location>
</feature>
<comment type="subcellular location">
    <subcellularLocation>
        <location evidence="1">Cell membrane</location>
        <topology evidence="1">Single-pass type II membrane protein</topology>
    </subcellularLocation>
    <subcellularLocation>
        <location evidence="6">Membrane</location>
        <topology evidence="6">Single-pass type II membrane protein</topology>
    </subcellularLocation>
</comment>
<dbReference type="PANTHER" id="PTHR43390">
    <property type="entry name" value="SIGNAL PEPTIDASE I"/>
    <property type="match status" value="1"/>
</dbReference>
<evidence type="ECO:0000256" key="6">
    <source>
        <dbReference type="RuleBase" id="RU362042"/>
    </source>
</evidence>
<dbReference type="InterPro" id="IPR000223">
    <property type="entry name" value="Pept_S26A_signal_pept_1"/>
</dbReference>
<comment type="similarity">
    <text evidence="2 6">Belongs to the peptidase S26 family.</text>
</comment>
<evidence type="ECO:0000313" key="8">
    <source>
        <dbReference type="EMBL" id="ANW98097.1"/>
    </source>
</evidence>
<dbReference type="Proteomes" id="UP000092971">
    <property type="component" value="Chromosome"/>
</dbReference>
<dbReference type="NCBIfam" id="TIGR02227">
    <property type="entry name" value="sigpep_I_bact"/>
    <property type="match status" value="1"/>
</dbReference>
<evidence type="ECO:0000256" key="1">
    <source>
        <dbReference type="ARBA" id="ARBA00004401"/>
    </source>
</evidence>
<dbReference type="EMBL" id="CP014672">
    <property type="protein sequence ID" value="ANW98097.1"/>
    <property type="molecule type" value="Genomic_DNA"/>
</dbReference>
<sequence length="181" mass="19822">MKNEALKKEIIEWLVHIALAIIVTLAAVNYICQFTIVKGNSMLPTLQDNNILVIEKLSLHFGGIKPGDIVVLRIPDLLGKGKVYAVKRVIATEGQKVEIKDGKVFVDGEELQETYTTGSDTFATGEFSNIVVPENCIYVLGDNRLPGASKDSRTFGPLSEGTIIGKVVFRLYPFSEIGPVE</sequence>
<dbReference type="Pfam" id="PF10502">
    <property type="entry name" value="Peptidase_S26"/>
    <property type="match status" value="1"/>
</dbReference>
<keyword evidence="6" id="KW-0472">Membrane</keyword>
<organism evidence="8 9">
    <name type="scientific">Thermoclostridium stercorarium subsp. thermolacticum DSM 2910</name>
    <dbReference type="NCBI Taxonomy" id="1121336"/>
    <lineage>
        <taxon>Bacteria</taxon>
        <taxon>Bacillati</taxon>
        <taxon>Bacillota</taxon>
        <taxon>Clostridia</taxon>
        <taxon>Eubacteriales</taxon>
        <taxon>Oscillospiraceae</taxon>
        <taxon>Thermoclostridium</taxon>
    </lineage>
</organism>
<dbReference type="InterPro" id="IPR019756">
    <property type="entry name" value="Pept_S26A_signal_pept_1_Ser-AS"/>
</dbReference>
<dbReference type="PANTHER" id="PTHR43390:SF1">
    <property type="entry name" value="CHLOROPLAST PROCESSING PEPTIDASE"/>
    <property type="match status" value="1"/>
</dbReference>
<comment type="catalytic activity">
    <reaction evidence="6">
        <text>Cleavage of hydrophobic, N-terminal signal or leader sequences from secreted and periplasmic proteins.</text>
        <dbReference type="EC" id="3.4.21.89"/>
    </reaction>
</comment>
<evidence type="ECO:0000256" key="3">
    <source>
        <dbReference type="ARBA" id="ARBA00022670"/>
    </source>
</evidence>
<dbReference type="GO" id="GO:0006465">
    <property type="term" value="P:signal peptide processing"/>
    <property type="evidence" value="ECO:0007669"/>
    <property type="project" value="InterPro"/>
</dbReference>
<name>A0A1B1YBD5_THEST</name>
<gene>
    <name evidence="8" type="ORF">CSTERTH_03080</name>
</gene>
<feature type="active site" evidence="5">
    <location>
        <position position="87"/>
    </location>
</feature>
<evidence type="ECO:0000256" key="4">
    <source>
        <dbReference type="ARBA" id="ARBA00022801"/>
    </source>
</evidence>
<dbReference type="RefSeq" id="WP_015358372.1">
    <property type="nucleotide sequence ID" value="NZ_CP014672.1"/>
</dbReference>
<dbReference type="SUPFAM" id="SSF51306">
    <property type="entry name" value="LexA/Signal peptidase"/>
    <property type="match status" value="1"/>
</dbReference>
<keyword evidence="3 6" id="KW-0645">Protease</keyword>
<dbReference type="PRINTS" id="PR00727">
    <property type="entry name" value="LEADERPTASE"/>
</dbReference>
<dbReference type="AlphaFoldDB" id="A0A1B1YBD5"/>
<evidence type="ECO:0000256" key="2">
    <source>
        <dbReference type="ARBA" id="ARBA00009370"/>
    </source>
</evidence>
<dbReference type="Gene3D" id="2.10.109.10">
    <property type="entry name" value="Umud Fragment, subunit A"/>
    <property type="match status" value="1"/>
</dbReference>
<feature type="domain" description="Peptidase S26" evidence="7">
    <location>
        <begin position="10"/>
        <end position="172"/>
    </location>
</feature>
<keyword evidence="6" id="KW-0812">Transmembrane</keyword>
<proteinExistence type="inferred from homology"/>
<dbReference type="OrthoDB" id="9802919at2"/>
<dbReference type="CDD" id="cd06530">
    <property type="entry name" value="S26_SPase_I"/>
    <property type="match status" value="1"/>
</dbReference>
<reference evidence="8 9" key="1">
    <citation type="submission" date="2016-02" db="EMBL/GenBank/DDBJ databases">
        <title>Comparison of Clostridium stercorarium subspecies using comparative genomics and transcriptomics.</title>
        <authorList>
            <person name="Schellenberg J."/>
            <person name="Thallinger G."/>
            <person name="Levin D.B."/>
            <person name="Zhang X."/>
            <person name="Alvare G."/>
            <person name="Fristensky B."/>
            <person name="Sparling R."/>
        </authorList>
    </citation>
    <scope>NUCLEOTIDE SEQUENCE [LARGE SCALE GENOMIC DNA]</scope>
    <source>
        <strain evidence="8 9">DSM 2910</strain>
    </source>
</reference>
<accession>A0A1B1YBD5</accession>
<dbReference type="GO" id="GO:0004252">
    <property type="term" value="F:serine-type endopeptidase activity"/>
    <property type="evidence" value="ECO:0007669"/>
    <property type="project" value="InterPro"/>
</dbReference>
<evidence type="ECO:0000256" key="5">
    <source>
        <dbReference type="PIRSR" id="PIRSR600223-1"/>
    </source>
</evidence>
<keyword evidence="4 6" id="KW-0378">Hydrolase</keyword>
<feature type="transmembrane region" description="Helical" evidence="6">
    <location>
        <begin position="13"/>
        <end position="32"/>
    </location>
</feature>
<evidence type="ECO:0000313" key="9">
    <source>
        <dbReference type="Proteomes" id="UP000092971"/>
    </source>
</evidence>